<evidence type="ECO:0000313" key="1">
    <source>
        <dbReference type="EMBL" id="WGL96529.1"/>
    </source>
</evidence>
<dbReference type="Pfam" id="PF06323">
    <property type="entry name" value="Phage_antiter_Q"/>
    <property type="match status" value="1"/>
</dbReference>
<dbReference type="AlphaFoldDB" id="A0AA95GIM0"/>
<dbReference type="InterPro" id="IPR010455">
    <property type="entry name" value="Phage_82_GpQ"/>
</dbReference>
<dbReference type="Proteomes" id="UP001177597">
    <property type="component" value="Chromosome"/>
</dbReference>
<dbReference type="RefSeq" id="WP_280630005.1">
    <property type="nucleotide sequence ID" value="NZ_CP123498.1"/>
</dbReference>
<accession>A0AA95GIM0</accession>
<proteinExistence type="predicted"/>
<dbReference type="EMBL" id="CP123498">
    <property type="protein sequence ID" value="WGL96529.1"/>
    <property type="molecule type" value="Genomic_DNA"/>
</dbReference>
<protein>
    <submittedName>
        <fullName evidence="1">Bacteriophage antitermination protein Q</fullName>
    </submittedName>
</protein>
<name>A0AA95GIM0_9GAMM</name>
<reference evidence="1" key="1">
    <citation type="submission" date="2023-04" db="EMBL/GenBank/DDBJ databases">
        <title>Genome dynamics across the evolutionary transition to endosymbiosis.</title>
        <authorList>
            <person name="Siozios S."/>
            <person name="Nadal-Jimenez P."/>
            <person name="Azagi T."/>
            <person name="Sprong H."/>
            <person name="Frost C.L."/>
            <person name="Parratt S.R."/>
            <person name="Taylor G."/>
            <person name="Brettell L."/>
            <person name="Lew K.C."/>
            <person name="Croft L."/>
            <person name="King K.C."/>
            <person name="Brockhurst M.A."/>
            <person name="Hypsa V."/>
            <person name="Novakova E."/>
            <person name="Darby A.C."/>
            <person name="Hurst G.D.D."/>
        </authorList>
    </citation>
    <scope>NUCLEOTIDE SEQUENCE</scope>
    <source>
        <strain evidence="1">AIh</strain>
    </source>
</reference>
<evidence type="ECO:0000313" key="2">
    <source>
        <dbReference type="Proteomes" id="UP001177597"/>
    </source>
</evidence>
<sequence>MTEHELGYFRKVAQYAFRDWTVNTGQLEAFTCKSAMETKRYPRVRKREVKLAGRSVSRITDPVKVTETRRSGREIPLIHPFSYSDCVWRRAVRRLDDHQRSWILYCYCHEMNIDHQINICAHILNEFEYQIAGMKITKKVKERLKSLIWLHVQQSAESAAGLATQRYCQSDLARLIHVKRNTWNENYNKFWLRMISICKVMDREALCEMYKNRIKLAEK</sequence>
<organism evidence="1 2">
    <name type="scientific">Arsenophonus nasoniae</name>
    <name type="common">son-killer infecting Nasonia vitripennis</name>
    <dbReference type="NCBI Taxonomy" id="638"/>
    <lineage>
        <taxon>Bacteria</taxon>
        <taxon>Pseudomonadati</taxon>
        <taxon>Pseudomonadota</taxon>
        <taxon>Gammaproteobacteria</taxon>
        <taxon>Enterobacterales</taxon>
        <taxon>Morganellaceae</taxon>
        <taxon>Arsenophonus</taxon>
    </lineage>
</organism>
<gene>
    <name evidence="1" type="ORF">QE207_08325</name>
</gene>